<evidence type="ECO:0000313" key="2">
    <source>
        <dbReference type="EMBL" id="TWW08620.1"/>
    </source>
</evidence>
<proteinExistence type="predicted"/>
<gene>
    <name evidence="2" type="ORF">E3A20_22490</name>
</gene>
<protein>
    <recommendedName>
        <fullName evidence="4">4-hydroxy-tetrahydrodipicolinate synthase</fullName>
    </recommendedName>
</protein>
<evidence type="ECO:0008006" key="4">
    <source>
        <dbReference type="Google" id="ProtNLM"/>
    </source>
</evidence>
<dbReference type="Proteomes" id="UP000321083">
    <property type="component" value="Unassembled WGS sequence"/>
</dbReference>
<evidence type="ECO:0000256" key="1">
    <source>
        <dbReference type="ARBA" id="ARBA00023239"/>
    </source>
</evidence>
<keyword evidence="1" id="KW-0456">Lyase</keyword>
<evidence type="ECO:0000313" key="3">
    <source>
        <dbReference type="Proteomes" id="UP000321083"/>
    </source>
</evidence>
<dbReference type="EMBL" id="SRHE01000578">
    <property type="protein sequence ID" value="TWW08620.1"/>
    <property type="molecule type" value="Genomic_DNA"/>
</dbReference>
<reference evidence="2 3" key="2">
    <citation type="submission" date="2019-08" db="EMBL/GenBank/DDBJ databases">
        <authorList>
            <person name="Henke P."/>
        </authorList>
    </citation>
    <scope>NUCLEOTIDE SEQUENCE [LARGE SCALE GENOMIC DNA]</scope>
    <source>
        <strain evidence="2">Phe10_nw2017</strain>
    </source>
</reference>
<accession>A0A5C6M1J0</accession>
<dbReference type="Gene3D" id="3.20.20.70">
    <property type="entry name" value="Aldolase class I"/>
    <property type="match status" value="1"/>
</dbReference>
<dbReference type="AlphaFoldDB" id="A0A5C6M1J0"/>
<name>A0A5C6M1J0_9PLAN</name>
<sequence length="69" mass="7608">GDTATAMQWHHRLFPLCRDMLGLSTNPIPVKAAMRLLGRECGEVRLPLTALSDAQMSALRTTLARYGLL</sequence>
<comment type="caution">
    <text evidence="2">The sequence shown here is derived from an EMBL/GenBank/DDBJ whole genome shotgun (WGS) entry which is preliminary data.</text>
</comment>
<feature type="non-terminal residue" evidence="2">
    <location>
        <position position="1"/>
    </location>
</feature>
<reference evidence="2 3" key="1">
    <citation type="submission" date="2019-08" db="EMBL/GenBank/DDBJ databases">
        <title>100 year-old enigma solved: identification of Planctomyces bekefii, the type genus and species of the phylum Planctomycetes.</title>
        <authorList>
            <person name="Svetlana D.N."/>
            <person name="Overmann J."/>
        </authorList>
    </citation>
    <scope>NUCLEOTIDE SEQUENCE [LARGE SCALE GENOMIC DNA]</scope>
    <source>
        <strain evidence="2">Phe10_nw2017</strain>
    </source>
</reference>
<dbReference type="InterPro" id="IPR002220">
    <property type="entry name" value="DapA-like"/>
</dbReference>
<organism evidence="2 3">
    <name type="scientific">Planctomyces bekefii</name>
    <dbReference type="NCBI Taxonomy" id="1653850"/>
    <lineage>
        <taxon>Bacteria</taxon>
        <taxon>Pseudomonadati</taxon>
        <taxon>Planctomycetota</taxon>
        <taxon>Planctomycetia</taxon>
        <taxon>Planctomycetales</taxon>
        <taxon>Planctomycetaceae</taxon>
        <taxon>Planctomyces</taxon>
    </lineage>
</organism>
<keyword evidence="3" id="KW-1185">Reference proteome</keyword>
<dbReference type="GO" id="GO:0016829">
    <property type="term" value="F:lyase activity"/>
    <property type="evidence" value="ECO:0007669"/>
    <property type="project" value="UniProtKB-KW"/>
</dbReference>
<dbReference type="Pfam" id="PF00701">
    <property type="entry name" value="DHDPS"/>
    <property type="match status" value="1"/>
</dbReference>
<dbReference type="InterPro" id="IPR013785">
    <property type="entry name" value="Aldolase_TIM"/>
</dbReference>
<dbReference type="SUPFAM" id="SSF51569">
    <property type="entry name" value="Aldolase"/>
    <property type="match status" value="1"/>
</dbReference>